<dbReference type="EMBL" id="LJZR01000103">
    <property type="protein sequence ID" value="KPQ31441.1"/>
    <property type="molecule type" value="Genomic_DNA"/>
</dbReference>
<protein>
    <submittedName>
        <fullName evidence="1">Uncharacterized protein</fullName>
    </submittedName>
</protein>
<organism evidence="1 2">
    <name type="scientific">Phormidesmis priestleyi Ana</name>
    <dbReference type="NCBI Taxonomy" id="1666911"/>
    <lineage>
        <taxon>Bacteria</taxon>
        <taxon>Bacillati</taxon>
        <taxon>Cyanobacteriota</taxon>
        <taxon>Cyanophyceae</taxon>
        <taxon>Leptolyngbyales</taxon>
        <taxon>Leptolyngbyaceae</taxon>
        <taxon>Phormidesmis</taxon>
    </lineage>
</organism>
<evidence type="ECO:0000313" key="1">
    <source>
        <dbReference type="EMBL" id="KPQ31441.1"/>
    </source>
</evidence>
<evidence type="ECO:0000313" key="2">
    <source>
        <dbReference type="Proteomes" id="UP000050465"/>
    </source>
</evidence>
<name>A0A0P8D605_9CYAN</name>
<proteinExistence type="predicted"/>
<dbReference type="STRING" id="1666911.HLUCCA11_23760"/>
<dbReference type="AlphaFoldDB" id="A0A0P8D605"/>
<dbReference type="Proteomes" id="UP000050465">
    <property type="component" value="Unassembled WGS sequence"/>
</dbReference>
<gene>
    <name evidence="1" type="ORF">HLUCCA11_23760</name>
</gene>
<comment type="caution">
    <text evidence="1">The sequence shown here is derived from an EMBL/GenBank/DDBJ whole genome shotgun (WGS) entry which is preliminary data.</text>
</comment>
<sequence>MTIRTQAQDLKPAAPEVSLSGQSCAIWQLLNLRLSLTHPEAIDARYTHTVKLLLTKPTLGYSPEAESDELVLSLTLKSEPLPVRQTLERYIAEELPGWTMRQWWTTADVLATDEPF</sequence>
<accession>A0A0P8D605</accession>
<reference evidence="1 2" key="1">
    <citation type="submission" date="2015-09" db="EMBL/GenBank/DDBJ databases">
        <title>Identification and resolution of microdiversity through metagenomic sequencing of parallel consortia.</title>
        <authorList>
            <person name="Nelson W.C."/>
            <person name="Romine M.F."/>
            <person name="Lindemann S.R."/>
        </authorList>
    </citation>
    <scope>NUCLEOTIDE SEQUENCE [LARGE SCALE GENOMIC DNA]</scope>
    <source>
        <strain evidence="1">Ana</strain>
    </source>
</reference>